<comment type="function">
    <text evidence="15">Involved in base excision repair of DNA damaged by oxidation or by mutagenic agents. Acts as DNA glycosylase that recognizes and removes damaged bases. Has a preference for oxidized purines, such as 7,8-dihydro-8-oxoguanine (8-oxoG). Has AP (apurinic/apyrimidinic) lyase activity and introduces nicks in the DNA strand. Cleaves the DNA backbone by beta-delta elimination to generate a single-strand break at the site of the removed base with both 3'- and 5'-phosphates.</text>
</comment>
<feature type="active site" description="Proton donor; for beta-elimination activity" evidence="15">
    <location>
        <position position="60"/>
    </location>
</feature>
<feature type="binding site" evidence="15">
    <location>
        <position position="112"/>
    </location>
    <ligand>
        <name>DNA</name>
        <dbReference type="ChEBI" id="CHEBI:16991"/>
    </ligand>
</feature>
<evidence type="ECO:0000256" key="2">
    <source>
        <dbReference type="ARBA" id="ARBA00009409"/>
    </source>
</evidence>
<dbReference type="GO" id="GO:0006284">
    <property type="term" value="P:base-excision repair"/>
    <property type="evidence" value="ECO:0007669"/>
    <property type="project" value="InterPro"/>
</dbReference>
<dbReference type="SMART" id="SM00898">
    <property type="entry name" value="Fapy_DNA_glyco"/>
    <property type="match status" value="1"/>
</dbReference>
<accession>A0A7I8DCV4</accession>
<reference evidence="18 19" key="1">
    <citation type="submission" date="2020-08" db="EMBL/GenBank/DDBJ databases">
        <title>Complete Genome Sequence of Effusibacillus dendaii Strain skT53, Isolated from Farmland soil.</title>
        <authorList>
            <person name="Konishi T."/>
            <person name="Kawasaki H."/>
        </authorList>
    </citation>
    <scope>NUCLEOTIDE SEQUENCE [LARGE SCALE GENOMIC DNA]</scope>
    <source>
        <strain evidence="19">skT53</strain>
    </source>
</reference>
<comment type="catalytic activity">
    <reaction evidence="14 15">
        <text>2'-deoxyribonucleotide-(2'-deoxyribose 5'-phosphate)-2'-deoxyribonucleotide-DNA = a 3'-end 2'-deoxyribonucleotide-(2,3-dehydro-2,3-deoxyribose 5'-phosphate)-DNA + a 5'-end 5'-phospho-2'-deoxyribonucleoside-DNA + H(+)</text>
        <dbReference type="Rhea" id="RHEA:66592"/>
        <dbReference type="Rhea" id="RHEA-COMP:13180"/>
        <dbReference type="Rhea" id="RHEA-COMP:16897"/>
        <dbReference type="Rhea" id="RHEA-COMP:17067"/>
        <dbReference type="ChEBI" id="CHEBI:15378"/>
        <dbReference type="ChEBI" id="CHEBI:136412"/>
        <dbReference type="ChEBI" id="CHEBI:157695"/>
        <dbReference type="ChEBI" id="CHEBI:167181"/>
        <dbReference type="EC" id="4.2.99.18"/>
    </reaction>
</comment>
<keyword evidence="7 15" id="KW-0378">Hydrolase</keyword>
<dbReference type="HAMAP" id="MF_00103">
    <property type="entry name" value="Fapy_DNA_glycosyl"/>
    <property type="match status" value="1"/>
</dbReference>
<dbReference type="GO" id="GO:0140078">
    <property type="term" value="F:class I DNA-(apurinic or apyrimidinic site) endonuclease activity"/>
    <property type="evidence" value="ECO:0007669"/>
    <property type="project" value="UniProtKB-EC"/>
</dbReference>
<sequence>MPELPEVETIRRSLEALVVHKTIGDVTVNLPRLIRTPDDVEQFKIMLRQQTIRGVRRRGKFLLLDIGPYTLVSHLRMEGRYGLYQTGEPIAKHTHLIFHFTDGTELRYQDVRQFGTFDLLPENNLSAVPGLRKMGPEPLSGEFTPTVLQQKLKNRTGKIKSLLLDQNLVAGIGNIYADEALFRAGVHPEREAGLLTKAQIERVYRAVVDVLSESVKLGGSSVKSYVNGFGSTGSYQYHLNVYGRKDEPCPNCGTPIKKNRVGGRGTHFCPKCQPAPRSRRSR</sequence>
<evidence type="ECO:0000259" key="16">
    <source>
        <dbReference type="PROSITE" id="PS51066"/>
    </source>
</evidence>
<feature type="binding site" evidence="15">
    <location>
        <position position="93"/>
    </location>
    <ligand>
        <name>DNA</name>
        <dbReference type="ChEBI" id="CHEBI:16991"/>
    </ligand>
</feature>
<evidence type="ECO:0000256" key="1">
    <source>
        <dbReference type="ARBA" id="ARBA00001668"/>
    </source>
</evidence>
<dbReference type="RefSeq" id="WP_200758662.1">
    <property type="nucleotide sequence ID" value="NZ_AP023366.1"/>
</dbReference>
<dbReference type="InterPro" id="IPR015887">
    <property type="entry name" value="DNA_glyclase_Znf_dom_DNA_BS"/>
</dbReference>
<keyword evidence="19" id="KW-1185">Reference proteome</keyword>
<feature type="active site" description="Proton donor" evidence="15">
    <location>
        <position position="3"/>
    </location>
</feature>
<dbReference type="GO" id="GO:0003690">
    <property type="term" value="F:double-stranded DNA binding"/>
    <property type="evidence" value="ECO:0007669"/>
    <property type="project" value="UniProtKB-ARBA"/>
</dbReference>
<evidence type="ECO:0000256" key="10">
    <source>
        <dbReference type="ARBA" id="ARBA00023204"/>
    </source>
</evidence>
<dbReference type="Pfam" id="PF01149">
    <property type="entry name" value="Fapy_DNA_glyco"/>
    <property type="match status" value="1"/>
</dbReference>
<dbReference type="Pfam" id="PF06831">
    <property type="entry name" value="H2TH"/>
    <property type="match status" value="1"/>
</dbReference>
<dbReference type="Pfam" id="PF06827">
    <property type="entry name" value="zf-FPG_IleRS"/>
    <property type="match status" value="1"/>
</dbReference>
<name>A0A7I8DCV4_9BACL</name>
<protein>
    <recommendedName>
        <fullName evidence="15">Formamidopyrimidine-DNA glycosylase</fullName>
        <shortName evidence="15">Fapy-DNA glycosylase</shortName>
        <ecNumber evidence="15">3.2.2.23</ecNumber>
    </recommendedName>
    <alternativeName>
        <fullName evidence="15">DNA-(apurinic or apyrimidinic site) lyase MutM</fullName>
        <shortName evidence="15">AP lyase MutM</shortName>
        <ecNumber evidence="15">4.2.99.18</ecNumber>
    </alternativeName>
</protein>
<evidence type="ECO:0000256" key="7">
    <source>
        <dbReference type="ARBA" id="ARBA00022801"/>
    </source>
</evidence>
<comment type="cofactor">
    <cofactor evidence="15">
        <name>Zn(2+)</name>
        <dbReference type="ChEBI" id="CHEBI:29105"/>
    </cofactor>
    <text evidence="15">Binds 1 zinc ion per subunit.</text>
</comment>
<dbReference type="EC" id="3.2.2.23" evidence="15"/>
<evidence type="ECO:0000259" key="17">
    <source>
        <dbReference type="PROSITE" id="PS51068"/>
    </source>
</evidence>
<dbReference type="EMBL" id="AP023366">
    <property type="protein sequence ID" value="BCJ88033.1"/>
    <property type="molecule type" value="Genomic_DNA"/>
</dbReference>
<keyword evidence="6 15" id="KW-0863">Zinc-finger</keyword>
<evidence type="ECO:0000256" key="12">
    <source>
        <dbReference type="ARBA" id="ARBA00023268"/>
    </source>
</evidence>
<dbReference type="PROSITE" id="PS01242">
    <property type="entry name" value="ZF_FPG_1"/>
    <property type="match status" value="1"/>
</dbReference>
<dbReference type="KEGG" id="eff:skT53_30180"/>
<dbReference type="NCBIfam" id="NF002211">
    <property type="entry name" value="PRK01103.1"/>
    <property type="match status" value="1"/>
</dbReference>
<keyword evidence="9 15" id="KW-0238">DNA-binding</keyword>
<evidence type="ECO:0000256" key="6">
    <source>
        <dbReference type="ARBA" id="ARBA00022771"/>
    </source>
</evidence>
<keyword evidence="10 15" id="KW-0234">DNA repair</keyword>
<dbReference type="FunFam" id="1.10.8.50:FF:000003">
    <property type="entry name" value="Formamidopyrimidine-DNA glycosylase"/>
    <property type="match status" value="1"/>
</dbReference>
<dbReference type="Gene3D" id="1.10.8.50">
    <property type="match status" value="1"/>
</dbReference>
<dbReference type="InterPro" id="IPR020629">
    <property type="entry name" value="FPG_Glyclase"/>
</dbReference>
<keyword evidence="13 15" id="KW-0326">Glycosidase</keyword>
<dbReference type="Proteomes" id="UP000593802">
    <property type="component" value="Chromosome"/>
</dbReference>
<feature type="domain" description="FPG-type" evidence="16">
    <location>
        <begin position="240"/>
        <end position="274"/>
    </location>
</feature>
<dbReference type="CDD" id="cd08966">
    <property type="entry name" value="EcFpg-like_N"/>
    <property type="match status" value="1"/>
</dbReference>
<evidence type="ECO:0000313" key="19">
    <source>
        <dbReference type="Proteomes" id="UP000593802"/>
    </source>
</evidence>
<dbReference type="InterPro" id="IPR012319">
    <property type="entry name" value="FPG_cat"/>
</dbReference>
<evidence type="ECO:0000256" key="9">
    <source>
        <dbReference type="ARBA" id="ARBA00023125"/>
    </source>
</evidence>
<dbReference type="NCBIfam" id="TIGR00577">
    <property type="entry name" value="fpg"/>
    <property type="match status" value="1"/>
</dbReference>
<evidence type="ECO:0000313" key="18">
    <source>
        <dbReference type="EMBL" id="BCJ88033.1"/>
    </source>
</evidence>
<feature type="domain" description="Formamidopyrimidine-DNA glycosylase catalytic" evidence="17">
    <location>
        <begin position="2"/>
        <end position="115"/>
    </location>
</feature>
<comment type="subunit">
    <text evidence="3 15">Monomer.</text>
</comment>
<evidence type="ECO:0000256" key="5">
    <source>
        <dbReference type="ARBA" id="ARBA00022763"/>
    </source>
</evidence>
<dbReference type="GO" id="GO:0008270">
    <property type="term" value="F:zinc ion binding"/>
    <property type="evidence" value="ECO:0007669"/>
    <property type="project" value="UniProtKB-UniRule"/>
</dbReference>
<dbReference type="InterPro" id="IPR000214">
    <property type="entry name" value="Znf_DNA_glyclase/AP_lyase"/>
</dbReference>
<dbReference type="SUPFAM" id="SSF57716">
    <property type="entry name" value="Glucocorticoid receptor-like (DNA-binding domain)"/>
    <property type="match status" value="1"/>
</dbReference>
<evidence type="ECO:0000256" key="4">
    <source>
        <dbReference type="ARBA" id="ARBA00022723"/>
    </source>
</evidence>
<evidence type="ECO:0000256" key="15">
    <source>
        <dbReference type="HAMAP-Rule" id="MF_00103"/>
    </source>
</evidence>
<comment type="catalytic activity">
    <reaction evidence="1 15">
        <text>Hydrolysis of DNA containing ring-opened 7-methylguanine residues, releasing 2,6-diamino-4-hydroxy-5-(N-methyl)formamidopyrimidine.</text>
        <dbReference type="EC" id="3.2.2.23"/>
    </reaction>
</comment>
<keyword evidence="5 15" id="KW-0227">DNA damage</keyword>
<evidence type="ECO:0000256" key="8">
    <source>
        <dbReference type="ARBA" id="ARBA00022833"/>
    </source>
</evidence>
<dbReference type="PROSITE" id="PS51066">
    <property type="entry name" value="ZF_FPG_2"/>
    <property type="match status" value="1"/>
</dbReference>
<evidence type="ECO:0000256" key="13">
    <source>
        <dbReference type="ARBA" id="ARBA00023295"/>
    </source>
</evidence>
<dbReference type="SUPFAM" id="SSF46946">
    <property type="entry name" value="S13-like H2TH domain"/>
    <property type="match status" value="1"/>
</dbReference>
<keyword evidence="8 15" id="KW-0862">Zinc</keyword>
<proteinExistence type="inferred from homology"/>
<keyword evidence="12 15" id="KW-0511">Multifunctional enzyme</keyword>
<keyword evidence="4 15" id="KW-0479">Metal-binding</keyword>
<comment type="similarity">
    <text evidence="2 15">Belongs to the FPG family.</text>
</comment>
<dbReference type="GO" id="GO:0034039">
    <property type="term" value="F:8-oxo-7,8-dihydroguanine DNA N-glycosylase activity"/>
    <property type="evidence" value="ECO:0007669"/>
    <property type="project" value="TreeGrafter"/>
</dbReference>
<evidence type="ECO:0000256" key="3">
    <source>
        <dbReference type="ARBA" id="ARBA00011245"/>
    </source>
</evidence>
<dbReference type="SMART" id="SM01232">
    <property type="entry name" value="H2TH"/>
    <property type="match status" value="1"/>
</dbReference>
<feature type="active site" description="Schiff-base intermediate with DNA" evidence="15">
    <location>
        <position position="2"/>
    </location>
</feature>
<dbReference type="SUPFAM" id="SSF81624">
    <property type="entry name" value="N-terminal domain of MutM-like DNA repair proteins"/>
    <property type="match status" value="1"/>
</dbReference>
<dbReference type="InterPro" id="IPR010979">
    <property type="entry name" value="Ribosomal_uS13-like_H2TH"/>
</dbReference>
<keyword evidence="11 15" id="KW-0456">Lyase</keyword>
<dbReference type="PANTHER" id="PTHR22993:SF9">
    <property type="entry name" value="FORMAMIDOPYRIMIDINE-DNA GLYCOSYLASE"/>
    <property type="match status" value="1"/>
</dbReference>
<organism evidence="18 19">
    <name type="scientific">Effusibacillus dendaii</name>
    <dbReference type="NCBI Taxonomy" id="2743772"/>
    <lineage>
        <taxon>Bacteria</taxon>
        <taxon>Bacillati</taxon>
        <taxon>Bacillota</taxon>
        <taxon>Bacilli</taxon>
        <taxon>Bacillales</taxon>
        <taxon>Alicyclobacillaceae</taxon>
        <taxon>Effusibacillus</taxon>
    </lineage>
</organism>
<dbReference type="InterPro" id="IPR010663">
    <property type="entry name" value="Znf_FPG/IleRS"/>
</dbReference>
<feature type="active site" description="Proton donor; for delta-elimination activity" evidence="15">
    <location>
        <position position="264"/>
    </location>
</feature>
<dbReference type="PROSITE" id="PS51068">
    <property type="entry name" value="FPG_CAT"/>
    <property type="match status" value="1"/>
</dbReference>
<dbReference type="FunFam" id="3.20.190.10:FF:000001">
    <property type="entry name" value="Formamidopyrimidine-DNA glycosylase"/>
    <property type="match status" value="1"/>
</dbReference>
<evidence type="ECO:0000256" key="14">
    <source>
        <dbReference type="ARBA" id="ARBA00044632"/>
    </source>
</evidence>
<dbReference type="EC" id="4.2.99.18" evidence="15"/>
<dbReference type="GO" id="GO:0003684">
    <property type="term" value="F:damaged DNA binding"/>
    <property type="evidence" value="ECO:0007669"/>
    <property type="project" value="InterPro"/>
</dbReference>
<dbReference type="Gene3D" id="3.20.190.10">
    <property type="entry name" value="MutM-like, N-terminal"/>
    <property type="match status" value="1"/>
</dbReference>
<feature type="binding site" evidence="15">
    <location>
        <position position="155"/>
    </location>
    <ligand>
        <name>DNA</name>
        <dbReference type="ChEBI" id="CHEBI:16991"/>
    </ligand>
</feature>
<dbReference type="PANTHER" id="PTHR22993">
    <property type="entry name" value="FORMAMIDOPYRIMIDINE-DNA GLYCOSYLASE"/>
    <property type="match status" value="1"/>
</dbReference>
<dbReference type="InterPro" id="IPR035937">
    <property type="entry name" value="FPG_N"/>
</dbReference>
<gene>
    <name evidence="15 18" type="primary">mutM</name>
    <name evidence="15" type="synonym">fpg</name>
    <name evidence="18" type="ORF">skT53_30180</name>
</gene>
<evidence type="ECO:0000256" key="11">
    <source>
        <dbReference type="ARBA" id="ARBA00023239"/>
    </source>
</evidence>
<dbReference type="AlphaFoldDB" id="A0A7I8DCV4"/>
<dbReference type="InterPro" id="IPR015886">
    <property type="entry name" value="H2TH_FPG"/>
</dbReference>